<evidence type="ECO:0000256" key="2">
    <source>
        <dbReference type="SAM" id="MobiDB-lite"/>
    </source>
</evidence>
<evidence type="ECO:0000256" key="1">
    <source>
        <dbReference type="SAM" id="Coils"/>
    </source>
</evidence>
<gene>
    <name evidence="3" type="ORF">HID58_043963</name>
</gene>
<feature type="region of interest" description="Disordered" evidence="2">
    <location>
        <begin position="365"/>
        <end position="461"/>
    </location>
</feature>
<feature type="compositionally biased region" description="Acidic residues" evidence="2">
    <location>
        <begin position="415"/>
        <end position="429"/>
    </location>
</feature>
<dbReference type="EMBL" id="JAGKQM010000011">
    <property type="protein sequence ID" value="KAH0904460.1"/>
    <property type="molecule type" value="Genomic_DNA"/>
</dbReference>
<name>A0ABQ8BI11_BRANA</name>
<sequence>MKSSGPSSSSGRGAELAVCDVGEETELDLEEELSLSCGLLVFCCSSSSKGSLMVAEIVTGEGLSMVAPRSALSVASSSTVAPSSPVKIPNSSTVAPSSPVEIPSTVAPSLPMKIPSSSTVAPSSPVEIPSSSTVAPSLPVKIPSSSTVAPSSPVEIPSSSTVAPSSPVEIPSSSTVAPSSPVVAPSLPVKIPSSLSDIPSSSTVAPRSAPGVASLSSVALRSTPGVVSSSMAVPSLISSVAASGSLLVKECGRDVEGTSLSLAMPSSTEPCCDEVGLSSLDGEFAREQLSLLVRTLTGSEAEDRVSVSLIEEGTEFLFDEHGKNLVAKPGVGGSKLSLKMPPVVSSSSSLVKTTMLETIREHEQMQLAKSFRARESSSETTSSSDGSSYSSSHTEESADGADVANESDNVVGDDGRDDDVENVDVENDGDLGSAGDEQNGTGDVDVDEESEQDEFASDGDRAAVEMMTWVTEMVDEHDDFSDEQDNFSGEQSGVSGSLEITVVADGRDDANGSSDRRADKKKRVRKARERPRSFIGRLGNHPDPSESFPSIVSEDTIKWILANCCRNGVIEARIPGEDERPWTVPDGWLCVYDFWFTEYHLWFPLPRLLLAYCDEHLIALAQLTHDAIRNIVAALFTAADIGVHMSLCLFERIAHITRCDKTDGAFYVSMKTGCGVVGERKRKRYDGLRSRHMAGVPLAPGDSECVEYFKGTKAREWIVVRRQRFGGASRLLTKVGNMHFLLLACWRKMDLSEIPSLVDCFAGGSDDALVESGQCTAGVEPSASARSIVAGLTSTTVPVPFAGVFGKEVFVAGGEKVVKKRVAAGHSPKNVPPSKSRKVVSSDVEPSLVVESPAAEKAAFEPFEHSFNGLSSGCGDLFKLFQSPGGVDGLPFDHGRRGEWYQEFARHLAVATKFTNKLVVNQNEELEEVKAELEKTKAELASIEGKADSSEEIAALRGKYEAEKKVSSDALEEVQRLTAKIALEAGRVKKRQAADLERFKKEKQVAGRRYRRAVTRHDDVLDTFNSRMEKVQRYVENQKVVRTSMYGVNQIVGVLDAAKTWKKEAIIIPDGKVNHLANELVRRKEKANLVVRVEFEPKELADIPSFDFTRPLSPVHLTLTAGVEDVVKARGKEENCRREEASRRRVAERAGAASSDVRCEGQVPSRPLEFVDAVVANNLRMREVVQARGRSSSELVDPTEKGLKDQGDVRLSGVVATVIEVLAGWSEVATIDGSSEVVATGVEVLARWSEIVIAANCVLVIPGWSVVAEIRASGCAVGSVTVELS</sequence>
<keyword evidence="1" id="KW-0175">Coiled coil</keyword>
<protein>
    <recommendedName>
        <fullName evidence="5">Transposase (Putative), gypsy type</fullName>
    </recommendedName>
</protein>
<feature type="compositionally biased region" description="Basic residues" evidence="2">
    <location>
        <begin position="519"/>
        <end position="529"/>
    </location>
</feature>
<feature type="region of interest" description="Disordered" evidence="2">
    <location>
        <begin position="114"/>
        <end position="134"/>
    </location>
</feature>
<dbReference type="Proteomes" id="UP000824890">
    <property type="component" value="Unassembled WGS sequence"/>
</dbReference>
<feature type="region of interest" description="Disordered" evidence="2">
    <location>
        <begin position="503"/>
        <end position="539"/>
    </location>
</feature>
<reference evidence="3 4" key="1">
    <citation type="submission" date="2021-05" db="EMBL/GenBank/DDBJ databases">
        <title>Genome Assembly of Synthetic Allotetraploid Brassica napus Reveals Homoeologous Exchanges between Subgenomes.</title>
        <authorList>
            <person name="Davis J.T."/>
        </authorList>
    </citation>
    <scope>NUCLEOTIDE SEQUENCE [LARGE SCALE GENOMIC DNA]</scope>
    <source>
        <strain evidence="4">cv. Da-Ae</strain>
        <tissue evidence="3">Seedling</tissue>
    </source>
</reference>
<organism evidence="3 4">
    <name type="scientific">Brassica napus</name>
    <name type="common">Rape</name>
    <dbReference type="NCBI Taxonomy" id="3708"/>
    <lineage>
        <taxon>Eukaryota</taxon>
        <taxon>Viridiplantae</taxon>
        <taxon>Streptophyta</taxon>
        <taxon>Embryophyta</taxon>
        <taxon>Tracheophyta</taxon>
        <taxon>Spermatophyta</taxon>
        <taxon>Magnoliopsida</taxon>
        <taxon>eudicotyledons</taxon>
        <taxon>Gunneridae</taxon>
        <taxon>Pentapetalae</taxon>
        <taxon>rosids</taxon>
        <taxon>malvids</taxon>
        <taxon>Brassicales</taxon>
        <taxon>Brassicaceae</taxon>
        <taxon>Brassiceae</taxon>
        <taxon>Brassica</taxon>
    </lineage>
</organism>
<evidence type="ECO:0000313" key="4">
    <source>
        <dbReference type="Proteomes" id="UP000824890"/>
    </source>
</evidence>
<feature type="compositionally biased region" description="Basic and acidic residues" evidence="2">
    <location>
        <begin position="505"/>
        <end position="518"/>
    </location>
</feature>
<feature type="compositionally biased region" description="Low complexity" evidence="2">
    <location>
        <begin position="115"/>
        <end position="126"/>
    </location>
</feature>
<evidence type="ECO:0000313" key="3">
    <source>
        <dbReference type="EMBL" id="KAH0904460.1"/>
    </source>
</evidence>
<proteinExistence type="predicted"/>
<feature type="region of interest" description="Disordered" evidence="2">
    <location>
        <begin position="146"/>
        <end position="181"/>
    </location>
</feature>
<keyword evidence="4" id="KW-1185">Reference proteome</keyword>
<comment type="caution">
    <text evidence="3">The sequence shown here is derived from an EMBL/GenBank/DDBJ whole genome shotgun (WGS) entry which is preliminary data.</text>
</comment>
<evidence type="ECO:0008006" key="5">
    <source>
        <dbReference type="Google" id="ProtNLM"/>
    </source>
</evidence>
<feature type="compositionally biased region" description="Low complexity" evidence="2">
    <location>
        <begin position="378"/>
        <end position="392"/>
    </location>
</feature>
<feature type="compositionally biased region" description="Acidic residues" evidence="2">
    <location>
        <begin position="444"/>
        <end position="457"/>
    </location>
</feature>
<feature type="coiled-coil region" evidence="1">
    <location>
        <begin position="916"/>
        <end position="953"/>
    </location>
</feature>
<accession>A0ABQ8BI11</accession>
<feature type="region of interest" description="Disordered" evidence="2">
    <location>
        <begin position="78"/>
        <end position="101"/>
    </location>
</feature>